<dbReference type="SUPFAM" id="SSF47226">
    <property type="entry name" value="Histidine-containing phosphotransfer domain, HPT domain"/>
    <property type="match status" value="1"/>
</dbReference>
<dbReference type="STRING" id="591205.SAMN05421538_103196"/>
<keyword evidence="1" id="KW-0902">Two-component regulatory system</keyword>
<evidence type="ECO:0000313" key="4">
    <source>
        <dbReference type="Proteomes" id="UP000199344"/>
    </source>
</evidence>
<evidence type="ECO:0000313" key="3">
    <source>
        <dbReference type="EMBL" id="SDD99224.1"/>
    </source>
</evidence>
<dbReference type="Pfam" id="PF01627">
    <property type="entry name" value="Hpt"/>
    <property type="match status" value="1"/>
</dbReference>
<sequence length="124" mass="13347">MLGWIERDDSGAAMIDWNRVEALREELGEADFAPVAELFLDEIESTVMRICQGDAAQMETDFHFLKGCAANLGFSSFAEICQQGEAALRAGGGGGVALEPLLECYAATKREFIAGQAQRRSGVA</sequence>
<dbReference type="RefSeq" id="WP_090522330.1">
    <property type="nucleotide sequence ID" value="NZ_FNAH01000003.1"/>
</dbReference>
<dbReference type="Proteomes" id="UP000199344">
    <property type="component" value="Unassembled WGS sequence"/>
</dbReference>
<evidence type="ECO:0000259" key="2">
    <source>
        <dbReference type="Pfam" id="PF01627"/>
    </source>
</evidence>
<protein>
    <submittedName>
        <fullName evidence="3">Hpt domain-containing protein</fullName>
    </submittedName>
</protein>
<dbReference type="InterPro" id="IPR008207">
    <property type="entry name" value="Sig_transdc_His_kin_Hpt_dom"/>
</dbReference>
<dbReference type="GO" id="GO:0004672">
    <property type="term" value="F:protein kinase activity"/>
    <property type="evidence" value="ECO:0007669"/>
    <property type="project" value="UniProtKB-ARBA"/>
</dbReference>
<dbReference type="GO" id="GO:0000160">
    <property type="term" value="P:phosphorelay signal transduction system"/>
    <property type="evidence" value="ECO:0007669"/>
    <property type="project" value="UniProtKB-KW"/>
</dbReference>
<feature type="domain" description="HPt" evidence="2">
    <location>
        <begin position="37"/>
        <end position="92"/>
    </location>
</feature>
<dbReference type="InterPro" id="IPR036641">
    <property type="entry name" value="HPT_dom_sf"/>
</dbReference>
<dbReference type="AlphaFoldDB" id="A0A1G6Z905"/>
<reference evidence="3 4" key="1">
    <citation type="submission" date="2016-10" db="EMBL/GenBank/DDBJ databases">
        <authorList>
            <person name="de Groot N.N."/>
        </authorList>
    </citation>
    <scope>NUCLEOTIDE SEQUENCE [LARGE SCALE GENOMIC DNA]</scope>
    <source>
        <strain evidence="3 4">DSM 22220</strain>
    </source>
</reference>
<keyword evidence="4" id="KW-1185">Reference proteome</keyword>
<proteinExistence type="predicted"/>
<evidence type="ECO:0000256" key="1">
    <source>
        <dbReference type="ARBA" id="ARBA00023012"/>
    </source>
</evidence>
<gene>
    <name evidence="3" type="ORF">SAMN05421538_103196</name>
</gene>
<accession>A0A1G6Z905</accession>
<dbReference type="Gene3D" id="1.20.120.160">
    <property type="entry name" value="HPT domain"/>
    <property type="match status" value="1"/>
</dbReference>
<dbReference type="OrthoDB" id="7867809at2"/>
<name>A0A1G6Z905_9RHOB</name>
<dbReference type="EMBL" id="FNAH01000003">
    <property type="protein sequence ID" value="SDD99224.1"/>
    <property type="molecule type" value="Genomic_DNA"/>
</dbReference>
<organism evidence="3 4">
    <name type="scientific">Paracoccus isoporae</name>
    <dbReference type="NCBI Taxonomy" id="591205"/>
    <lineage>
        <taxon>Bacteria</taxon>
        <taxon>Pseudomonadati</taxon>
        <taxon>Pseudomonadota</taxon>
        <taxon>Alphaproteobacteria</taxon>
        <taxon>Rhodobacterales</taxon>
        <taxon>Paracoccaceae</taxon>
        <taxon>Paracoccus</taxon>
    </lineage>
</organism>